<keyword evidence="2" id="KW-1185">Reference proteome</keyword>
<dbReference type="SUPFAM" id="SSF55144">
    <property type="entry name" value="LigT-like"/>
    <property type="match status" value="1"/>
</dbReference>
<protein>
    <recommendedName>
        <fullName evidence="3">2, 3 cyclic phosphodiesterase</fullName>
    </recommendedName>
</protein>
<dbReference type="OrthoDB" id="514292at2759"/>
<dbReference type="GO" id="GO:0004113">
    <property type="term" value="F:2',3'-cyclic-nucleotide 3'-phosphodiesterase activity"/>
    <property type="evidence" value="ECO:0007669"/>
    <property type="project" value="TreeGrafter"/>
</dbReference>
<organism evidence="1 2">
    <name type="scientific">Viridothelium virens</name>
    <name type="common">Speckled blister lichen</name>
    <name type="synonym">Trypethelium virens</name>
    <dbReference type="NCBI Taxonomy" id="1048519"/>
    <lineage>
        <taxon>Eukaryota</taxon>
        <taxon>Fungi</taxon>
        <taxon>Dikarya</taxon>
        <taxon>Ascomycota</taxon>
        <taxon>Pezizomycotina</taxon>
        <taxon>Dothideomycetes</taxon>
        <taxon>Dothideomycetes incertae sedis</taxon>
        <taxon>Trypetheliales</taxon>
        <taxon>Trypetheliaceae</taxon>
        <taxon>Viridothelium</taxon>
    </lineage>
</organism>
<dbReference type="InterPro" id="IPR009097">
    <property type="entry name" value="Cyclic_Pdiesterase"/>
</dbReference>
<feature type="non-terminal residue" evidence="1">
    <location>
        <position position="135"/>
    </location>
</feature>
<reference evidence="1" key="1">
    <citation type="journal article" date="2020" name="Stud. Mycol.">
        <title>101 Dothideomycetes genomes: a test case for predicting lifestyles and emergence of pathogens.</title>
        <authorList>
            <person name="Haridas S."/>
            <person name="Albert R."/>
            <person name="Binder M."/>
            <person name="Bloem J."/>
            <person name="Labutti K."/>
            <person name="Salamov A."/>
            <person name="Andreopoulos B."/>
            <person name="Baker S."/>
            <person name="Barry K."/>
            <person name="Bills G."/>
            <person name="Bluhm B."/>
            <person name="Cannon C."/>
            <person name="Castanera R."/>
            <person name="Culley D."/>
            <person name="Daum C."/>
            <person name="Ezra D."/>
            <person name="Gonzalez J."/>
            <person name="Henrissat B."/>
            <person name="Kuo A."/>
            <person name="Liang C."/>
            <person name="Lipzen A."/>
            <person name="Lutzoni F."/>
            <person name="Magnuson J."/>
            <person name="Mondo S."/>
            <person name="Nolan M."/>
            <person name="Ohm R."/>
            <person name="Pangilinan J."/>
            <person name="Park H.-J."/>
            <person name="Ramirez L."/>
            <person name="Alfaro M."/>
            <person name="Sun H."/>
            <person name="Tritt A."/>
            <person name="Yoshinaga Y."/>
            <person name="Zwiers L.-H."/>
            <person name="Turgeon B."/>
            <person name="Goodwin S."/>
            <person name="Spatafora J."/>
            <person name="Crous P."/>
            <person name="Grigoriev I."/>
        </authorList>
    </citation>
    <scope>NUCLEOTIDE SEQUENCE</scope>
    <source>
        <strain evidence="1">Tuck. ex Michener</strain>
    </source>
</reference>
<dbReference type="PANTHER" id="PTHR28141">
    <property type="entry name" value="2',3'-CYCLIC-NUCLEOTIDE 3'-PHOSPHODIESTERASE"/>
    <property type="match status" value="1"/>
</dbReference>
<accession>A0A6A6H3Q6</accession>
<evidence type="ECO:0000313" key="2">
    <source>
        <dbReference type="Proteomes" id="UP000800092"/>
    </source>
</evidence>
<evidence type="ECO:0008006" key="3">
    <source>
        <dbReference type="Google" id="ProtNLM"/>
    </source>
</evidence>
<dbReference type="Proteomes" id="UP000800092">
    <property type="component" value="Unassembled WGS sequence"/>
</dbReference>
<evidence type="ECO:0000313" key="1">
    <source>
        <dbReference type="EMBL" id="KAF2232726.1"/>
    </source>
</evidence>
<dbReference type="InterPro" id="IPR012386">
    <property type="entry name" value="Cyclic-nucl_3Pdiesterase"/>
</dbReference>
<dbReference type="PANTHER" id="PTHR28141:SF1">
    <property type="entry name" value="2',3'-CYCLIC-NUCLEOTIDE 3'-PHOSPHODIESTERASE"/>
    <property type="match status" value="1"/>
</dbReference>
<name>A0A6A6H3Q6_VIRVR</name>
<sequence>MPGSSLWLMPPAHSPVATLLSSLIAHTIPSHFAQLSPPQFSPHVTLTSEIDPQLYGDQPQQWLDQQISCPPGKDLSILFETLDTEQPFFRKLTIRVSKHPVLAELAENCRRIGVAKDNGIAQRWVEHDYRPHCSL</sequence>
<dbReference type="GO" id="GO:0009187">
    <property type="term" value="P:cyclic nucleotide metabolic process"/>
    <property type="evidence" value="ECO:0007669"/>
    <property type="project" value="TreeGrafter"/>
</dbReference>
<gene>
    <name evidence="1" type="ORF">EV356DRAFT_505011</name>
</gene>
<dbReference type="AlphaFoldDB" id="A0A6A6H3Q6"/>
<proteinExistence type="predicted"/>
<dbReference type="Pfam" id="PF07823">
    <property type="entry name" value="CPDase"/>
    <property type="match status" value="1"/>
</dbReference>
<dbReference type="Gene3D" id="3.90.1140.10">
    <property type="entry name" value="Cyclic phosphodiesterase"/>
    <property type="match status" value="1"/>
</dbReference>
<dbReference type="EMBL" id="ML991813">
    <property type="protein sequence ID" value="KAF2232726.1"/>
    <property type="molecule type" value="Genomic_DNA"/>
</dbReference>